<dbReference type="Gene3D" id="3.40.190.290">
    <property type="match status" value="1"/>
</dbReference>
<dbReference type="PROSITE" id="PS50931">
    <property type="entry name" value="HTH_LYSR"/>
    <property type="match status" value="1"/>
</dbReference>
<sequence length="321" mass="35599">MDKLTALTMFVAAADQGSFSRAAERLGKTPSAVTKAVAQLEAELGTRLFERTTRRMALTEAGQTYLEGTRQALTQLQLANEEVAELQNELRGRLRLTAPPSFGPAFLQEACCRFLDAHPQVRLEVDLHDPTHDVIEGGYDLAVRDGPTDLPGVIAQPLMENRVVLCASPAYLERQGRKVTLDNLAEHDWLILRNPLLSRRYWWVEMNGRSMRLQQPVPRMASDNYDFLLGCLLAGQGLQFAPTWSVTHYLETGELVEVSIDQWRVLSAFGPWVHALYPQHSRGNRKVKAFLACLRQRLGEREVGVGGGVPDSGAGRGAPEG</sequence>
<reference evidence="7 8" key="1">
    <citation type="submission" date="2020-08" db="EMBL/GenBank/DDBJ databases">
        <title>Genomic Encyclopedia of Type Strains, Phase III (KMG-III): the genomes of soil and plant-associated and newly described type strains.</title>
        <authorList>
            <person name="Whitman W."/>
        </authorList>
    </citation>
    <scope>NUCLEOTIDE SEQUENCE [LARGE SCALE GENOMIC DNA]</scope>
    <source>
        <strain evidence="7 8">CECT 5995</strain>
    </source>
</reference>
<keyword evidence="5" id="KW-0175">Coiled coil</keyword>
<dbReference type="RefSeq" id="WP_183388279.1">
    <property type="nucleotide sequence ID" value="NZ_JACHXM010000014.1"/>
</dbReference>
<dbReference type="CDD" id="cd08422">
    <property type="entry name" value="PBP2_CrgA_like"/>
    <property type="match status" value="1"/>
</dbReference>
<dbReference type="PRINTS" id="PR00039">
    <property type="entry name" value="HTHLYSR"/>
</dbReference>
<dbReference type="Gene3D" id="1.10.10.10">
    <property type="entry name" value="Winged helix-like DNA-binding domain superfamily/Winged helix DNA-binding domain"/>
    <property type="match status" value="1"/>
</dbReference>
<feature type="domain" description="HTH lysR-type" evidence="6">
    <location>
        <begin position="1"/>
        <end position="59"/>
    </location>
</feature>
<dbReference type="EMBL" id="JACHXM010000014">
    <property type="protein sequence ID" value="MBB3141924.1"/>
    <property type="molecule type" value="Genomic_DNA"/>
</dbReference>
<keyword evidence="4" id="KW-0804">Transcription</keyword>
<dbReference type="SUPFAM" id="SSF53850">
    <property type="entry name" value="Periplasmic binding protein-like II"/>
    <property type="match status" value="1"/>
</dbReference>
<dbReference type="SUPFAM" id="SSF46785">
    <property type="entry name" value="Winged helix' DNA-binding domain"/>
    <property type="match status" value="1"/>
</dbReference>
<gene>
    <name evidence="7" type="ORF">FHR96_002805</name>
</gene>
<evidence type="ECO:0000256" key="4">
    <source>
        <dbReference type="ARBA" id="ARBA00023163"/>
    </source>
</evidence>
<evidence type="ECO:0000313" key="8">
    <source>
        <dbReference type="Proteomes" id="UP000525987"/>
    </source>
</evidence>
<comment type="similarity">
    <text evidence="1">Belongs to the LysR transcriptional regulatory family.</text>
</comment>
<dbReference type="AlphaFoldDB" id="A0A7W5BZY6"/>
<accession>A0A7W5BZY6</accession>
<evidence type="ECO:0000256" key="5">
    <source>
        <dbReference type="SAM" id="Coils"/>
    </source>
</evidence>
<evidence type="ECO:0000256" key="3">
    <source>
        <dbReference type="ARBA" id="ARBA00023125"/>
    </source>
</evidence>
<dbReference type="InterPro" id="IPR000847">
    <property type="entry name" value="LysR_HTH_N"/>
</dbReference>
<protein>
    <submittedName>
        <fullName evidence="7">DNA-binding transcriptional LysR family regulator</fullName>
    </submittedName>
</protein>
<evidence type="ECO:0000313" key="7">
    <source>
        <dbReference type="EMBL" id="MBB3141924.1"/>
    </source>
</evidence>
<dbReference type="InterPro" id="IPR036390">
    <property type="entry name" value="WH_DNA-bd_sf"/>
</dbReference>
<keyword evidence="2" id="KW-0805">Transcription regulation</keyword>
<name>A0A7W5BZY6_9GAMM</name>
<evidence type="ECO:0000259" key="6">
    <source>
        <dbReference type="PROSITE" id="PS50931"/>
    </source>
</evidence>
<dbReference type="InterPro" id="IPR058163">
    <property type="entry name" value="LysR-type_TF_proteobact-type"/>
</dbReference>
<dbReference type="Pfam" id="PF03466">
    <property type="entry name" value="LysR_substrate"/>
    <property type="match status" value="1"/>
</dbReference>
<dbReference type="GO" id="GO:0006351">
    <property type="term" value="P:DNA-templated transcription"/>
    <property type="evidence" value="ECO:0007669"/>
    <property type="project" value="TreeGrafter"/>
</dbReference>
<dbReference type="InterPro" id="IPR036388">
    <property type="entry name" value="WH-like_DNA-bd_sf"/>
</dbReference>
<dbReference type="GO" id="GO:0003700">
    <property type="term" value="F:DNA-binding transcription factor activity"/>
    <property type="evidence" value="ECO:0007669"/>
    <property type="project" value="InterPro"/>
</dbReference>
<comment type="caution">
    <text evidence="7">The sequence shown here is derived from an EMBL/GenBank/DDBJ whole genome shotgun (WGS) entry which is preliminary data.</text>
</comment>
<evidence type="ECO:0000256" key="2">
    <source>
        <dbReference type="ARBA" id="ARBA00023015"/>
    </source>
</evidence>
<evidence type="ECO:0000256" key="1">
    <source>
        <dbReference type="ARBA" id="ARBA00009437"/>
    </source>
</evidence>
<keyword evidence="8" id="KW-1185">Reference proteome</keyword>
<dbReference type="Pfam" id="PF00126">
    <property type="entry name" value="HTH_1"/>
    <property type="match status" value="1"/>
</dbReference>
<dbReference type="PANTHER" id="PTHR30537">
    <property type="entry name" value="HTH-TYPE TRANSCRIPTIONAL REGULATOR"/>
    <property type="match status" value="1"/>
</dbReference>
<dbReference type="InterPro" id="IPR005119">
    <property type="entry name" value="LysR_subst-bd"/>
</dbReference>
<organism evidence="7 8">
    <name type="scientific">Halomonas organivorans</name>
    <dbReference type="NCBI Taxonomy" id="257772"/>
    <lineage>
        <taxon>Bacteria</taxon>
        <taxon>Pseudomonadati</taxon>
        <taxon>Pseudomonadota</taxon>
        <taxon>Gammaproteobacteria</taxon>
        <taxon>Oceanospirillales</taxon>
        <taxon>Halomonadaceae</taxon>
        <taxon>Halomonas</taxon>
    </lineage>
</organism>
<dbReference type="Proteomes" id="UP000525987">
    <property type="component" value="Unassembled WGS sequence"/>
</dbReference>
<dbReference type="GO" id="GO:0043565">
    <property type="term" value="F:sequence-specific DNA binding"/>
    <property type="evidence" value="ECO:0007669"/>
    <property type="project" value="TreeGrafter"/>
</dbReference>
<proteinExistence type="inferred from homology"/>
<dbReference type="PANTHER" id="PTHR30537:SF5">
    <property type="entry name" value="HTH-TYPE TRANSCRIPTIONAL ACTIVATOR TTDR-RELATED"/>
    <property type="match status" value="1"/>
</dbReference>
<keyword evidence="3 7" id="KW-0238">DNA-binding</keyword>
<feature type="coiled-coil region" evidence="5">
    <location>
        <begin position="69"/>
        <end position="96"/>
    </location>
</feature>
<dbReference type="FunFam" id="1.10.10.10:FF:000001">
    <property type="entry name" value="LysR family transcriptional regulator"/>
    <property type="match status" value="1"/>
</dbReference>